<reference evidence="1" key="1">
    <citation type="journal article" date="2015" name="Nature">
        <title>Complex archaea that bridge the gap between prokaryotes and eukaryotes.</title>
        <authorList>
            <person name="Spang A."/>
            <person name="Saw J.H."/>
            <person name="Jorgensen S.L."/>
            <person name="Zaremba-Niedzwiedzka K."/>
            <person name="Martijn J."/>
            <person name="Lind A.E."/>
            <person name="van Eijk R."/>
            <person name="Schleper C."/>
            <person name="Guy L."/>
            <person name="Ettema T.J."/>
        </authorList>
    </citation>
    <scope>NUCLEOTIDE SEQUENCE</scope>
</reference>
<proteinExistence type="predicted"/>
<organism evidence="1">
    <name type="scientific">marine sediment metagenome</name>
    <dbReference type="NCBI Taxonomy" id="412755"/>
    <lineage>
        <taxon>unclassified sequences</taxon>
        <taxon>metagenomes</taxon>
        <taxon>ecological metagenomes</taxon>
    </lineage>
</organism>
<sequence length="52" mass="6006">MVIKISLGKKNEKDTFLGRFKVDLPNGDQVFLMTQGDPLVCETREDKQFVLY</sequence>
<name>A0A0F9MGM1_9ZZZZ</name>
<accession>A0A0F9MGM1</accession>
<protein>
    <submittedName>
        <fullName evidence="1">Uncharacterized protein</fullName>
    </submittedName>
</protein>
<dbReference type="EMBL" id="LAZR01004677">
    <property type="protein sequence ID" value="KKN06550.1"/>
    <property type="molecule type" value="Genomic_DNA"/>
</dbReference>
<comment type="caution">
    <text evidence="1">The sequence shown here is derived from an EMBL/GenBank/DDBJ whole genome shotgun (WGS) entry which is preliminary data.</text>
</comment>
<dbReference type="AlphaFoldDB" id="A0A0F9MGM1"/>
<evidence type="ECO:0000313" key="1">
    <source>
        <dbReference type="EMBL" id="KKN06550.1"/>
    </source>
</evidence>
<gene>
    <name evidence="1" type="ORF">LCGC14_1076050</name>
</gene>